<dbReference type="OrthoDB" id="2377365at2759"/>
<dbReference type="AlphaFoldDB" id="A0A397SB27"/>
<keyword evidence="1" id="KW-0238">DNA-binding</keyword>
<keyword evidence="4" id="KW-1185">Reference proteome</keyword>
<feature type="domain" description="HMG box" evidence="2">
    <location>
        <begin position="8"/>
        <end position="65"/>
    </location>
</feature>
<feature type="DNA-binding region" description="HMG box" evidence="1">
    <location>
        <begin position="8"/>
        <end position="65"/>
    </location>
</feature>
<reference evidence="3 4" key="1">
    <citation type="submission" date="2018-06" db="EMBL/GenBank/DDBJ databases">
        <title>Comparative genomics reveals the genomic features of Rhizophagus irregularis, R. cerebriforme, R. diaphanum and Gigaspora rosea, and their symbiotic lifestyle signature.</title>
        <authorList>
            <person name="Morin E."/>
            <person name="San Clemente H."/>
            <person name="Chen E.C.H."/>
            <person name="De La Providencia I."/>
            <person name="Hainaut M."/>
            <person name="Kuo A."/>
            <person name="Kohler A."/>
            <person name="Murat C."/>
            <person name="Tang N."/>
            <person name="Roy S."/>
            <person name="Loubradou J."/>
            <person name="Henrissat B."/>
            <person name="Grigoriev I.V."/>
            <person name="Corradi N."/>
            <person name="Roux C."/>
            <person name="Martin F.M."/>
        </authorList>
    </citation>
    <scope>NUCLEOTIDE SEQUENCE [LARGE SCALE GENOMIC DNA]</scope>
    <source>
        <strain evidence="3 4">DAOM 227022</strain>
    </source>
</reference>
<dbReference type="SUPFAM" id="SSF47095">
    <property type="entry name" value="HMG-box"/>
    <property type="match status" value="1"/>
</dbReference>
<dbReference type="Pfam" id="PF00505">
    <property type="entry name" value="HMG_box"/>
    <property type="match status" value="1"/>
</dbReference>
<keyword evidence="1" id="KW-0539">Nucleus</keyword>
<dbReference type="Proteomes" id="UP000265703">
    <property type="component" value="Unassembled WGS sequence"/>
</dbReference>
<dbReference type="GO" id="GO:0003677">
    <property type="term" value="F:DNA binding"/>
    <property type="evidence" value="ECO:0007669"/>
    <property type="project" value="UniProtKB-UniRule"/>
</dbReference>
<accession>A0A397SB27</accession>
<comment type="caution">
    <text evidence="3">The sequence shown here is derived from an EMBL/GenBank/DDBJ whole genome shotgun (WGS) entry which is preliminary data.</text>
</comment>
<evidence type="ECO:0000256" key="1">
    <source>
        <dbReference type="PROSITE-ProRule" id="PRU00267"/>
    </source>
</evidence>
<evidence type="ECO:0000313" key="4">
    <source>
        <dbReference type="Proteomes" id="UP000265703"/>
    </source>
</evidence>
<dbReference type="GO" id="GO:0005634">
    <property type="term" value="C:nucleus"/>
    <property type="evidence" value="ECO:0007669"/>
    <property type="project" value="UniProtKB-UniRule"/>
</dbReference>
<proteinExistence type="predicted"/>
<protein>
    <recommendedName>
        <fullName evidence="2">HMG box domain-containing protein</fullName>
    </recommendedName>
</protein>
<organism evidence="3 4">
    <name type="scientific">Glomus cerebriforme</name>
    <dbReference type="NCBI Taxonomy" id="658196"/>
    <lineage>
        <taxon>Eukaryota</taxon>
        <taxon>Fungi</taxon>
        <taxon>Fungi incertae sedis</taxon>
        <taxon>Mucoromycota</taxon>
        <taxon>Glomeromycotina</taxon>
        <taxon>Glomeromycetes</taxon>
        <taxon>Glomerales</taxon>
        <taxon>Glomeraceae</taxon>
        <taxon>Glomus</taxon>
    </lineage>
</organism>
<sequence length="190" mass="21145">MKNKTNRRPRPPNAFSLFFKHNKDLLRENYPQLSSRERLKQAGKIWNSADAKLRNSFIKYANDERILKNTPNRPMTIVERSIVKLASGLIVIPGGIATVYSGGGGIVAGLKKTSITGMLITNPARPGPVHPVGGMALGLKIRKLITDKLLLVAFMELDGKNMADINFLHPQLALCYPGSDELMTTYFNYY</sequence>
<dbReference type="InterPro" id="IPR036910">
    <property type="entry name" value="HMG_box_dom_sf"/>
</dbReference>
<evidence type="ECO:0000313" key="3">
    <source>
        <dbReference type="EMBL" id="RIA81926.1"/>
    </source>
</evidence>
<evidence type="ECO:0000259" key="2">
    <source>
        <dbReference type="PROSITE" id="PS50118"/>
    </source>
</evidence>
<gene>
    <name evidence="3" type="ORF">C1645_836185</name>
</gene>
<dbReference type="PROSITE" id="PS50118">
    <property type="entry name" value="HMG_BOX_2"/>
    <property type="match status" value="1"/>
</dbReference>
<dbReference type="Gene3D" id="1.10.30.10">
    <property type="entry name" value="High mobility group box domain"/>
    <property type="match status" value="1"/>
</dbReference>
<dbReference type="EMBL" id="QKYT01000727">
    <property type="protein sequence ID" value="RIA81926.1"/>
    <property type="molecule type" value="Genomic_DNA"/>
</dbReference>
<dbReference type="InterPro" id="IPR009071">
    <property type="entry name" value="HMG_box_dom"/>
</dbReference>
<name>A0A397SB27_9GLOM</name>